<dbReference type="AlphaFoldDB" id="A0A5S9R2S2"/>
<protein>
    <recommendedName>
        <fullName evidence="5">HTH tetR-type domain-containing protein</fullName>
    </recommendedName>
</protein>
<keyword evidence="1" id="KW-0805">Transcription regulation</keyword>
<organism evidence="6 7">
    <name type="scientific">Mycolicibacterium vanbaalenii</name>
    <name type="common">Mycobacterium vanbaalenii</name>
    <dbReference type="NCBI Taxonomy" id="110539"/>
    <lineage>
        <taxon>Bacteria</taxon>
        <taxon>Bacillati</taxon>
        <taxon>Actinomycetota</taxon>
        <taxon>Actinomycetes</taxon>
        <taxon>Mycobacteriales</taxon>
        <taxon>Mycobacteriaceae</taxon>
        <taxon>Mycolicibacterium</taxon>
    </lineage>
</organism>
<evidence type="ECO:0000259" key="5">
    <source>
        <dbReference type="PROSITE" id="PS50977"/>
    </source>
</evidence>
<dbReference type="InterPro" id="IPR009057">
    <property type="entry name" value="Homeodomain-like_sf"/>
</dbReference>
<evidence type="ECO:0000256" key="4">
    <source>
        <dbReference type="PROSITE-ProRule" id="PRU00335"/>
    </source>
</evidence>
<dbReference type="EMBL" id="CACSIP010000034">
    <property type="protein sequence ID" value="CAA0128397.1"/>
    <property type="molecule type" value="Genomic_DNA"/>
</dbReference>
<proteinExistence type="predicted"/>
<dbReference type="PROSITE" id="PS50977">
    <property type="entry name" value="HTH_TETR_2"/>
    <property type="match status" value="1"/>
</dbReference>
<dbReference type="PANTHER" id="PTHR47506:SF1">
    <property type="entry name" value="HTH-TYPE TRANSCRIPTIONAL REGULATOR YJDC"/>
    <property type="match status" value="1"/>
</dbReference>
<accession>A0A5S9R2S2</accession>
<evidence type="ECO:0000313" key="6">
    <source>
        <dbReference type="EMBL" id="CAA0128397.1"/>
    </source>
</evidence>
<sequence length="194" mass="21269">MTPSSRTPGTRAVAKERTRDALLSAGFVLAETTGLEGLSVNALVATASVAKGTFFHHFGDRTSYLVALHRRFHDDVFDDVRRTTASMPPGRERLAAMSVSYLDACLRRRGVRALILEARGQLPIQDEIMRRNSATVDLLTDDFVAMRRPRPRAAARLWLAANAECALMELDAGHADPETRAALSDLLDGPRLEA</sequence>
<feature type="DNA-binding region" description="H-T-H motif" evidence="4">
    <location>
        <begin position="39"/>
        <end position="58"/>
    </location>
</feature>
<keyword evidence="2 4" id="KW-0238">DNA-binding</keyword>
<dbReference type="OrthoDB" id="3218408at2"/>
<evidence type="ECO:0000256" key="3">
    <source>
        <dbReference type="ARBA" id="ARBA00023163"/>
    </source>
</evidence>
<keyword evidence="7" id="KW-1185">Reference proteome</keyword>
<keyword evidence="3" id="KW-0804">Transcription</keyword>
<dbReference type="Pfam" id="PF00440">
    <property type="entry name" value="TetR_N"/>
    <property type="match status" value="1"/>
</dbReference>
<dbReference type="SUPFAM" id="SSF46689">
    <property type="entry name" value="Homeodomain-like"/>
    <property type="match status" value="1"/>
</dbReference>
<name>A0A5S9R2S2_MYCVN</name>
<evidence type="ECO:0000256" key="2">
    <source>
        <dbReference type="ARBA" id="ARBA00023125"/>
    </source>
</evidence>
<reference evidence="6 7" key="1">
    <citation type="submission" date="2019-11" db="EMBL/GenBank/DDBJ databases">
        <authorList>
            <person name="Holert J."/>
        </authorList>
    </citation>
    <scope>NUCLEOTIDE SEQUENCE [LARGE SCALE GENOMIC DNA]</scope>
    <source>
        <strain evidence="6">BC8_1</strain>
    </source>
</reference>
<dbReference type="PANTHER" id="PTHR47506">
    <property type="entry name" value="TRANSCRIPTIONAL REGULATORY PROTEIN"/>
    <property type="match status" value="1"/>
</dbReference>
<dbReference type="InterPro" id="IPR001647">
    <property type="entry name" value="HTH_TetR"/>
</dbReference>
<evidence type="ECO:0000256" key="1">
    <source>
        <dbReference type="ARBA" id="ARBA00023015"/>
    </source>
</evidence>
<feature type="domain" description="HTH tetR-type" evidence="5">
    <location>
        <begin position="16"/>
        <end position="76"/>
    </location>
</feature>
<dbReference type="Proteomes" id="UP000430146">
    <property type="component" value="Unassembled WGS sequence"/>
</dbReference>
<dbReference type="RefSeq" id="WP_159233254.1">
    <property type="nucleotide sequence ID" value="NZ_CACSIP010000034.1"/>
</dbReference>
<dbReference type="Gene3D" id="1.10.357.10">
    <property type="entry name" value="Tetracycline Repressor, domain 2"/>
    <property type="match status" value="1"/>
</dbReference>
<evidence type="ECO:0000313" key="7">
    <source>
        <dbReference type="Proteomes" id="UP000430146"/>
    </source>
</evidence>
<dbReference type="GO" id="GO:0003677">
    <property type="term" value="F:DNA binding"/>
    <property type="evidence" value="ECO:0007669"/>
    <property type="project" value="UniProtKB-UniRule"/>
</dbReference>
<gene>
    <name evidence="6" type="ORF">AELLOGFF_01333</name>
</gene>